<accession>A0A2C6BJJ9</accession>
<name>A0A2C6BJJ9_FUSNP</name>
<organism evidence="3 4">
    <name type="scientific">Fusobacterium nucleatum subsp. polymorphum</name>
    <name type="common">Fusobacterium polymorphum</name>
    <dbReference type="NCBI Taxonomy" id="76857"/>
    <lineage>
        <taxon>Bacteria</taxon>
        <taxon>Fusobacteriati</taxon>
        <taxon>Fusobacteriota</taxon>
        <taxon>Fusobacteriia</taxon>
        <taxon>Fusobacteriales</taxon>
        <taxon>Fusobacteriaceae</taxon>
        <taxon>Fusobacterium</taxon>
    </lineage>
</organism>
<dbReference type="RefSeq" id="WP_099011876.1">
    <property type="nucleotide sequence ID" value="NZ_CP077154.1"/>
</dbReference>
<dbReference type="AlphaFoldDB" id="A0A2C6BJJ9"/>
<dbReference type="SUPFAM" id="SSF52949">
    <property type="entry name" value="Macro domain-like"/>
    <property type="match status" value="1"/>
</dbReference>
<comment type="catalytic activity">
    <reaction evidence="1">
        <text>an N-(ADP-alpha-D-ribosyl)-thymidine in DNA + H2O = a thymidine in DNA + ADP-D-ribose</text>
        <dbReference type="Rhea" id="RHEA:71655"/>
        <dbReference type="Rhea" id="RHEA-COMP:13556"/>
        <dbReference type="Rhea" id="RHEA-COMP:18051"/>
        <dbReference type="ChEBI" id="CHEBI:15377"/>
        <dbReference type="ChEBI" id="CHEBI:57967"/>
        <dbReference type="ChEBI" id="CHEBI:137386"/>
        <dbReference type="ChEBI" id="CHEBI:191199"/>
    </reaction>
    <physiologicalReaction direction="left-to-right" evidence="1">
        <dbReference type="Rhea" id="RHEA:71656"/>
    </physiologicalReaction>
</comment>
<evidence type="ECO:0000313" key="4">
    <source>
        <dbReference type="Proteomes" id="UP000221504"/>
    </source>
</evidence>
<dbReference type="Pfam" id="PF01661">
    <property type="entry name" value="Macro"/>
    <property type="match status" value="1"/>
</dbReference>
<feature type="domain" description="Macro" evidence="2">
    <location>
        <begin position="1"/>
        <end position="150"/>
    </location>
</feature>
<dbReference type="SMART" id="SM00506">
    <property type="entry name" value="A1pp"/>
    <property type="match status" value="1"/>
</dbReference>
<dbReference type="GO" id="GO:0140291">
    <property type="term" value="P:peptidyl-glutamate ADP-deribosylation"/>
    <property type="evidence" value="ECO:0007669"/>
    <property type="project" value="TreeGrafter"/>
</dbReference>
<comment type="caution">
    <text evidence="3">The sequence shown here is derived from an EMBL/GenBank/DDBJ whole genome shotgun (WGS) entry which is preliminary data.</text>
</comment>
<dbReference type="CDD" id="cd02901">
    <property type="entry name" value="Macro_Poa1p-like"/>
    <property type="match status" value="1"/>
</dbReference>
<gene>
    <name evidence="3" type="ORF">CBG52_11660</name>
</gene>
<dbReference type="PANTHER" id="PTHR12521">
    <property type="entry name" value="PROTEIN C6ORF130"/>
    <property type="match status" value="1"/>
</dbReference>
<dbReference type="Gene3D" id="3.40.220.10">
    <property type="entry name" value="Leucine Aminopeptidase, subunit E, domain 1"/>
    <property type="match status" value="1"/>
</dbReference>
<dbReference type="InterPro" id="IPR043472">
    <property type="entry name" value="Macro_dom-like"/>
</dbReference>
<reference evidence="3 4" key="1">
    <citation type="submission" date="2017-06" db="EMBL/GenBank/DDBJ databases">
        <title>Draft genome sequence of Fusobacterium nucleatum subsp. polymorphum KCOM 1267 (=ChDC F290).</title>
        <authorList>
            <person name="Kook J.-K."/>
            <person name="Park S.-N."/>
            <person name="Lim Y.K."/>
            <person name="Roh H."/>
        </authorList>
    </citation>
    <scope>NUCLEOTIDE SEQUENCE [LARGE SCALE GENOMIC DNA]</scope>
    <source>
        <strain evidence="4">KCOM 1267(ChDC F290)</strain>
    </source>
</reference>
<dbReference type="InterPro" id="IPR002589">
    <property type="entry name" value="Macro_dom"/>
</dbReference>
<dbReference type="EMBL" id="NIRM01000004">
    <property type="protein sequence ID" value="PHI04401.1"/>
    <property type="molecule type" value="Genomic_DNA"/>
</dbReference>
<dbReference type="Proteomes" id="UP000221504">
    <property type="component" value="Unassembled WGS sequence"/>
</dbReference>
<evidence type="ECO:0000259" key="2">
    <source>
        <dbReference type="PROSITE" id="PS51154"/>
    </source>
</evidence>
<evidence type="ECO:0000256" key="1">
    <source>
        <dbReference type="ARBA" id="ARBA00035885"/>
    </source>
</evidence>
<dbReference type="PROSITE" id="PS51154">
    <property type="entry name" value="MACRO"/>
    <property type="match status" value="1"/>
</dbReference>
<evidence type="ECO:0000313" key="3">
    <source>
        <dbReference type="EMBL" id="PHI04401.1"/>
    </source>
</evidence>
<proteinExistence type="predicted"/>
<dbReference type="PANTHER" id="PTHR12521:SF0">
    <property type="entry name" value="ADP-RIBOSE GLYCOHYDROLASE OARD1"/>
    <property type="match status" value="1"/>
</dbReference>
<protein>
    <recommendedName>
        <fullName evidence="2">Macro domain-containing protein</fullName>
    </recommendedName>
</protein>
<sequence>MLTFMKGDILESNAEALVNPVNTEGVMGKGLAFQFKNKFPNNHKLYLEKCSNNSFDIGTELVWIKENNKFVINFPTKRNWRENTKPEYIDKGLEQLKLLIEKLNIKSIAIPPIGAGNGKLDWDIVLKKLENFEKNLKDVNVIIYTPSSDISKLGREHYYIVHALLTANKNGIDKKLINDIFFQKLIFLADKNNFFQFNNDLKSPFSKLLLSKYNEVKDYSKIRKFSLLTVKKEMLKQNTSENLEKDEKYIEKGIELFLDMQKYLSLNKSDVETNRDKIELLVVILSLLRYKTNDSFSSTDLLDNITLLEDIKKEKYNKKDIDEMLDFLSSENIIKFDIFGNFNYIN</sequence>
<dbReference type="InterPro" id="IPR050892">
    <property type="entry name" value="ADP-ribose_metab_enzymes"/>
</dbReference>